<protein>
    <submittedName>
        <fullName evidence="1">Uncharacterized protein</fullName>
    </submittedName>
</protein>
<dbReference type="EMBL" id="KZ821454">
    <property type="protein sequence ID" value="PYH36036.1"/>
    <property type="molecule type" value="Genomic_DNA"/>
</dbReference>
<organism evidence="1 2">
    <name type="scientific">Aspergillus neoniger (strain CBS 115656)</name>
    <dbReference type="NCBI Taxonomy" id="1448310"/>
    <lineage>
        <taxon>Eukaryota</taxon>
        <taxon>Fungi</taxon>
        <taxon>Dikarya</taxon>
        <taxon>Ascomycota</taxon>
        <taxon>Pezizomycotina</taxon>
        <taxon>Eurotiomycetes</taxon>
        <taxon>Eurotiomycetidae</taxon>
        <taxon>Eurotiales</taxon>
        <taxon>Aspergillaceae</taxon>
        <taxon>Aspergillus</taxon>
        <taxon>Aspergillus subgen. Circumdati</taxon>
    </lineage>
</organism>
<keyword evidence="2" id="KW-1185">Reference proteome</keyword>
<sequence length="166" mass="19092">MTPIHYESTYSTSLNPCREFSFILMDIAGYKAHRPDNPGPPTHNHVRPSRYRTFSAAVPVPMRPHMLGSHHFCLPPLTPRSRAMAHTTIFNKFQRTSNNPDTTNPMNQALHQASRMPFLPIFQKTWRRILTDCTTPMPTRKVIYATCIQSHKSKTKKRTFTHACST</sequence>
<dbReference type="Proteomes" id="UP000247647">
    <property type="component" value="Unassembled WGS sequence"/>
</dbReference>
<dbReference type="GeneID" id="37127165"/>
<gene>
    <name evidence="1" type="ORF">BO87DRAFT_385117</name>
</gene>
<evidence type="ECO:0000313" key="1">
    <source>
        <dbReference type="EMBL" id="PYH36036.1"/>
    </source>
</evidence>
<evidence type="ECO:0000313" key="2">
    <source>
        <dbReference type="Proteomes" id="UP000247647"/>
    </source>
</evidence>
<dbReference type="AlphaFoldDB" id="A0A318YP38"/>
<reference evidence="1" key="1">
    <citation type="submission" date="2016-12" db="EMBL/GenBank/DDBJ databases">
        <title>The genomes of Aspergillus section Nigri reveals drivers in fungal speciation.</title>
        <authorList>
            <consortium name="DOE Joint Genome Institute"/>
            <person name="Vesth T.C."/>
            <person name="Nybo J."/>
            <person name="Theobald S."/>
            <person name="Brandl J."/>
            <person name="Frisvad J.C."/>
            <person name="Nielsen K.F."/>
            <person name="Lyhne E.K."/>
            <person name="Kogle M.E."/>
            <person name="Kuo A."/>
            <person name="Riley R."/>
            <person name="Clum A."/>
            <person name="Nolan M."/>
            <person name="Lipzen A."/>
            <person name="Salamov A."/>
            <person name="Henrissat B."/>
            <person name="Wiebenga A."/>
            <person name="De Vries R.P."/>
            <person name="Grigoriev I.V."/>
            <person name="Mortensen U.H."/>
            <person name="Andersen M.R."/>
            <person name="Baker S.E."/>
        </authorList>
    </citation>
    <scope>NUCLEOTIDE SEQUENCE [LARGE SCALE GENOMIC DNA]</scope>
    <source>
        <strain evidence="1">CBS 115656</strain>
    </source>
</reference>
<dbReference type="RefSeq" id="XP_025481514.1">
    <property type="nucleotide sequence ID" value="XM_025624709.1"/>
</dbReference>
<name>A0A318YP38_ASPNB</name>
<accession>A0A318YP38</accession>
<proteinExistence type="predicted"/>